<dbReference type="EMBL" id="AXCY01000005">
    <property type="protein sequence ID" value="KGM12396.1"/>
    <property type="molecule type" value="Genomic_DNA"/>
</dbReference>
<keyword evidence="3" id="KW-1185">Reference proteome</keyword>
<reference evidence="2 3" key="1">
    <citation type="submission" date="2013-08" db="EMBL/GenBank/DDBJ databases">
        <title>Genome sequencing of Cellulomonas carbonis T26.</title>
        <authorList>
            <person name="Chen F."/>
            <person name="Li Y."/>
            <person name="Wang G."/>
        </authorList>
    </citation>
    <scope>NUCLEOTIDE SEQUENCE [LARGE SCALE GENOMIC DNA]</scope>
    <source>
        <strain evidence="2 3">T26</strain>
    </source>
</reference>
<dbReference type="Gene3D" id="3.90.25.10">
    <property type="entry name" value="UDP-galactose 4-epimerase, domain 1"/>
    <property type="match status" value="1"/>
</dbReference>
<comment type="caution">
    <text evidence="2">The sequence shown here is derived from an EMBL/GenBank/DDBJ whole genome shotgun (WGS) entry which is preliminary data.</text>
</comment>
<dbReference type="InterPro" id="IPR008030">
    <property type="entry name" value="NmrA-like"/>
</dbReference>
<evidence type="ECO:0000313" key="2">
    <source>
        <dbReference type="EMBL" id="KGM12396.1"/>
    </source>
</evidence>
<dbReference type="InterPro" id="IPR036291">
    <property type="entry name" value="NAD(P)-bd_dom_sf"/>
</dbReference>
<evidence type="ECO:0000313" key="3">
    <source>
        <dbReference type="Proteomes" id="UP000029839"/>
    </source>
</evidence>
<reference evidence="2 3" key="2">
    <citation type="journal article" date="2015" name="Stand. Genomic Sci.">
        <title>Draft genome sequence of Cellulomonas carbonis T26(T) and comparative analysis of six Cellulomonas genomes.</title>
        <authorList>
            <person name="Zhuang W."/>
            <person name="Zhang S."/>
            <person name="Xia X."/>
            <person name="Wang G."/>
        </authorList>
    </citation>
    <scope>NUCLEOTIDE SEQUENCE [LARGE SCALE GENOMIC DNA]</scope>
    <source>
        <strain evidence="2 3">T26</strain>
    </source>
</reference>
<dbReference type="RefSeq" id="WP_043602666.1">
    <property type="nucleotide sequence ID" value="NZ_AXCY01000005.1"/>
</dbReference>
<dbReference type="Proteomes" id="UP000029839">
    <property type="component" value="Unassembled WGS sequence"/>
</dbReference>
<dbReference type="AlphaFoldDB" id="A0A0A0BWU8"/>
<dbReference type="PANTHER" id="PTHR43162:SF1">
    <property type="entry name" value="PRESTALK A DIFFERENTIATION PROTEIN A"/>
    <property type="match status" value="1"/>
</dbReference>
<name>A0A0A0BWU8_9CELL</name>
<dbReference type="PANTHER" id="PTHR43162">
    <property type="match status" value="1"/>
</dbReference>
<dbReference type="Gene3D" id="3.40.50.720">
    <property type="entry name" value="NAD(P)-binding Rossmann-like Domain"/>
    <property type="match status" value="1"/>
</dbReference>
<evidence type="ECO:0000259" key="1">
    <source>
        <dbReference type="Pfam" id="PF05368"/>
    </source>
</evidence>
<protein>
    <submittedName>
        <fullName evidence="2">NmrA family transcriptional regulator</fullName>
    </submittedName>
</protein>
<proteinExistence type="predicted"/>
<dbReference type="InterPro" id="IPR051604">
    <property type="entry name" value="Ergot_Alk_Oxidoreductase"/>
</dbReference>
<dbReference type="SUPFAM" id="SSF51735">
    <property type="entry name" value="NAD(P)-binding Rossmann-fold domains"/>
    <property type="match status" value="1"/>
</dbReference>
<dbReference type="Pfam" id="PF05368">
    <property type="entry name" value="NmrA"/>
    <property type="match status" value="1"/>
</dbReference>
<feature type="domain" description="NmrA-like" evidence="1">
    <location>
        <begin position="110"/>
        <end position="238"/>
    </location>
</feature>
<accession>A0A0A0BWU8</accession>
<gene>
    <name evidence="2" type="ORF">N868_15075</name>
</gene>
<sequence>MTTTHAPQTITVLGGTGHTGRRVAARLAGAGHLVRIGSRAGSPRFDWHDPATYDALLDGADAAYLAYSPDLAMPGAAEELGAVAARAAALGVRRLVLLSGRGEEGARVSEQAVRDAGVPLTVLRCAWFAQNFSEHFLVEPVRAGVLALPAGTVREPFVDLEDVADVAVRALTTPGHEGRTYELTGPGLLTFGDVADQISAATGLEVRYEAVTPDEFVALAARDMPVELAEAFAELFSSILDGRNESTTADVERVLGHPATPFAAYVARTAGTGAWTAVRV</sequence>
<organism evidence="2 3">
    <name type="scientific">Cellulomonas carbonis T26</name>
    <dbReference type="NCBI Taxonomy" id="947969"/>
    <lineage>
        <taxon>Bacteria</taxon>
        <taxon>Bacillati</taxon>
        <taxon>Actinomycetota</taxon>
        <taxon>Actinomycetes</taxon>
        <taxon>Micrococcales</taxon>
        <taxon>Cellulomonadaceae</taxon>
        <taxon>Cellulomonas</taxon>
    </lineage>
</organism>